<dbReference type="PRINTS" id="PR00080">
    <property type="entry name" value="SDRFAMILY"/>
</dbReference>
<dbReference type="GO" id="GO:0016616">
    <property type="term" value="F:oxidoreductase activity, acting on the CH-OH group of donors, NAD or NADP as acceptor"/>
    <property type="evidence" value="ECO:0007669"/>
    <property type="project" value="TreeGrafter"/>
</dbReference>
<comment type="similarity">
    <text evidence="1">Belongs to the short-chain dehydrogenases/reductases (SDR) family.</text>
</comment>
<dbReference type="AlphaFoldDB" id="A0A6J6Z5V0"/>
<dbReference type="InterPro" id="IPR002347">
    <property type="entry name" value="SDR_fam"/>
</dbReference>
<dbReference type="PRINTS" id="PR00081">
    <property type="entry name" value="GDHRDH"/>
</dbReference>
<dbReference type="EMBL" id="CAEZYR010000055">
    <property type="protein sequence ID" value="CAB4747636.1"/>
    <property type="molecule type" value="Genomic_DNA"/>
</dbReference>
<evidence type="ECO:0000313" key="3">
    <source>
        <dbReference type="EMBL" id="CAB4747636.1"/>
    </source>
</evidence>
<reference evidence="4" key="1">
    <citation type="submission" date="2020-05" db="EMBL/GenBank/DDBJ databases">
        <authorList>
            <person name="Chiriac C."/>
            <person name="Salcher M."/>
            <person name="Ghai R."/>
            <person name="Kavagutti S V."/>
        </authorList>
    </citation>
    <scope>NUCLEOTIDE SEQUENCE</scope>
</reference>
<name>A0A6J6Z5V0_9ZZZZ</name>
<sequence length="273" mass="28510">MTDRLAGKVALISGAARGQGAAEARLFVAEGAQVVLGDVLPEVHDVAAELNGKRPGSAAAVALDVTSHDAWVGAVETARRQFGRLHILVNNAGITSERYGGLQPIETMTLEAWNALLEVNLTGNFLGIRAAIGLLRDTATPLLATNPRASASIVNISSAQAIRPSPHQANYAASKWGQRGLTKVAASELGPVIRVNSVHPGPIDTPMIHDMLVSSLDVLVSLQADTPLARVGTAEEVADLVLFLASEESSYCTGAEFLVEGGRTAATVLRGER</sequence>
<dbReference type="InterPro" id="IPR036291">
    <property type="entry name" value="NAD(P)-bd_dom_sf"/>
</dbReference>
<accession>A0A6J6Z5V0</accession>
<dbReference type="SUPFAM" id="SSF51735">
    <property type="entry name" value="NAD(P)-binding Rossmann-fold domains"/>
    <property type="match status" value="1"/>
</dbReference>
<dbReference type="PANTHER" id="PTHR42760:SF133">
    <property type="entry name" value="3-OXOACYL-[ACYL-CARRIER-PROTEIN] REDUCTASE"/>
    <property type="match status" value="1"/>
</dbReference>
<proteinExistence type="inferred from homology"/>
<evidence type="ECO:0000256" key="1">
    <source>
        <dbReference type="ARBA" id="ARBA00006484"/>
    </source>
</evidence>
<dbReference type="EMBL" id="CAFABA010000008">
    <property type="protein sequence ID" value="CAB4815954.1"/>
    <property type="molecule type" value="Genomic_DNA"/>
</dbReference>
<keyword evidence="2" id="KW-0560">Oxidoreductase</keyword>
<dbReference type="Gene3D" id="3.40.50.720">
    <property type="entry name" value="NAD(P)-binding Rossmann-like Domain"/>
    <property type="match status" value="1"/>
</dbReference>
<dbReference type="FunFam" id="3.40.50.720:FF:000084">
    <property type="entry name" value="Short-chain dehydrogenase reductase"/>
    <property type="match status" value="1"/>
</dbReference>
<organism evidence="4">
    <name type="scientific">freshwater metagenome</name>
    <dbReference type="NCBI Taxonomy" id="449393"/>
    <lineage>
        <taxon>unclassified sequences</taxon>
        <taxon>metagenomes</taxon>
        <taxon>ecological metagenomes</taxon>
    </lineage>
</organism>
<evidence type="ECO:0000313" key="4">
    <source>
        <dbReference type="EMBL" id="CAB4815954.1"/>
    </source>
</evidence>
<dbReference type="PANTHER" id="PTHR42760">
    <property type="entry name" value="SHORT-CHAIN DEHYDROGENASES/REDUCTASES FAMILY MEMBER"/>
    <property type="match status" value="1"/>
</dbReference>
<protein>
    <submittedName>
        <fullName evidence="4">Unannotated protein</fullName>
    </submittedName>
</protein>
<gene>
    <name evidence="3" type="ORF">UFOPK2754_01612</name>
    <name evidence="4" type="ORF">UFOPK3139_00354</name>
</gene>
<dbReference type="Pfam" id="PF13561">
    <property type="entry name" value="adh_short_C2"/>
    <property type="match status" value="1"/>
</dbReference>
<evidence type="ECO:0000256" key="2">
    <source>
        <dbReference type="ARBA" id="ARBA00023002"/>
    </source>
</evidence>